<gene>
    <name evidence="4" type="ORF">ACFSKL_01955</name>
</gene>
<dbReference type="Proteomes" id="UP001597361">
    <property type="component" value="Unassembled WGS sequence"/>
</dbReference>
<reference evidence="5" key="1">
    <citation type="journal article" date="2019" name="Int. J. Syst. Evol. Microbiol.">
        <title>The Global Catalogue of Microorganisms (GCM) 10K type strain sequencing project: providing services to taxonomists for standard genome sequencing and annotation.</title>
        <authorList>
            <consortium name="The Broad Institute Genomics Platform"/>
            <consortium name="The Broad Institute Genome Sequencing Center for Infectious Disease"/>
            <person name="Wu L."/>
            <person name="Ma J."/>
        </authorList>
    </citation>
    <scope>NUCLEOTIDE SEQUENCE [LARGE SCALE GENOMIC DNA]</scope>
    <source>
        <strain evidence="5">CGMCC 1.15180</strain>
    </source>
</reference>
<comment type="caution">
    <text evidence="4">The sequence shown here is derived from an EMBL/GenBank/DDBJ whole genome shotgun (WGS) entry which is preliminary data.</text>
</comment>
<dbReference type="PANTHER" id="PTHR36919">
    <property type="entry name" value="BLR1215 PROTEIN"/>
    <property type="match status" value="1"/>
</dbReference>
<proteinExistence type="predicted"/>
<keyword evidence="2" id="KW-0732">Signal</keyword>
<evidence type="ECO:0000256" key="2">
    <source>
        <dbReference type="SAM" id="SignalP"/>
    </source>
</evidence>
<feature type="compositionally biased region" description="Basic and acidic residues" evidence="1">
    <location>
        <begin position="61"/>
        <end position="79"/>
    </location>
</feature>
<dbReference type="InterPro" id="IPR019223">
    <property type="entry name" value="DUF2147"/>
</dbReference>
<evidence type="ECO:0000259" key="3">
    <source>
        <dbReference type="Pfam" id="PF09917"/>
    </source>
</evidence>
<organism evidence="4 5">
    <name type="scientific">Belliella marina</name>
    <dbReference type="NCBI Taxonomy" id="1644146"/>
    <lineage>
        <taxon>Bacteria</taxon>
        <taxon>Pseudomonadati</taxon>
        <taxon>Bacteroidota</taxon>
        <taxon>Cytophagia</taxon>
        <taxon>Cytophagales</taxon>
        <taxon>Cyclobacteriaceae</taxon>
        <taxon>Belliella</taxon>
    </lineage>
</organism>
<feature type="signal peptide" evidence="2">
    <location>
        <begin position="1"/>
        <end position="21"/>
    </location>
</feature>
<dbReference type="PANTHER" id="PTHR36919:SF2">
    <property type="entry name" value="BLL6627 PROTEIN"/>
    <property type="match status" value="1"/>
</dbReference>
<evidence type="ECO:0000313" key="4">
    <source>
        <dbReference type="EMBL" id="MFD2033531.1"/>
    </source>
</evidence>
<feature type="domain" description="DUF2147" evidence="3">
    <location>
        <begin position="29"/>
        <end position="142"/>
    </location>
</feature>
<protein>
    <submittedName>
        <fullName evidence="4">DUF2147 domain-containing protein</fullName>
    </submittedName>
</protein>
<feature type="region of interest" description="Disordered" evidence="1">
    <location>
        <begin position="60"/>
        <end position="79"/>
    </location>
</feature>
<feature type="chain" id="PRO_5045261574" evidence="2">
    <location>
        <begin position="22"/>
        <end position="144"/>
    </location>
</feature>
<dbReference type="RefSeq" id="WP_376883009.1">
    <property type="nucleotide sequence ID" value="NZ_JBHUHR010000003.1"/>
</dbReference>
<evidence type="ECO:0000313" key="5">
    <source>
        <dbReference type="Proteomes" id="UP001597361"/>
    </source>
</evidence>
<dbReference type="Gene3D" id="2.40.128.520">
    <property type="match status" value="1"/>
</dbReference>
<accession>A0ABW4VHJ2</accession>
<sequence>MKMLKLSFILVFVFCISSAFAQNPDAIVGKWYNTEKDAQVEISKEGNKYSGKIIWLADPTENGKPKLDKNNNDKSKRDRPIMGMKLLNGFEYKDGTWENGTIYDPKNGKTYSCIIKKKNDQTLEVRGYIGISLVGRTVEWTKVE</sequence>
<evidence type="ECO:0000256" key="1">
    <source>
        <dbReference type="SAM" id="MobiDB-lite"/>
    </source>
</evidence>
<dbReference type="Pfam" id="PF09917">
    <property type="entry name" value="DUF2147"/>
    <property type="match status" value="1"/>
</dbReference>
<name>A0ABW4VHJ2_9BACT</name>
<keyword evidence="5" id="KW-1185">Reference proteome</keyword>
<dbReference type="EMBL" id="JBHUHR010000003">
    <property type="protein sequence ID" value="MFD2033531.1"/>
    <property type="molecule type" value="Genomic_DNA"/>
</dbReference>